<dbReference type="PANTHER" id="PTHR11909">
    <property type="entry name" value="CASEIN KINASE-RELATED"/>
    <property type="match status" value="1"/>
</dbReference>
<sequence length="886" mass="96637">MIYCSQWRVLKKIGGGGFGEIYEAQEENSREKVALKLESTRQSKQVLKMEVAVLRKLQDKEHFCKFLGCGRTEKYNYVVMSLQVLIVLRLIKRLTVVRLSAQMLNAIESVHDSGFLHRDIKPSNFAMGRLPSNARTLYLLDFGLARQYTNSEGEVRPARPVAGFRGTVRYASRNAHANRELGRHDDLWSMFYMLVEFVSGQLPWRRLKDKEQVGQIKQSYNHLSLARCLPGEYRGFLDHIETCSYPDRPDYGMIRSLIQQAMIRRNIRESDPFDWEADKSATSPSRAQSHARQSNARSNYIKHGDTNAAAPRPSMTTSRSSALKQNLDAAPVGSLPTSTRHRSQKPKVSVSDVGRGAMLPLSMRKSRDHNLEVRHTNNHHQRTEDFPRATSLPLSCPPRYRSASVLANQQRRMPPCLLGSTSDFADRSTGDVSGESVAGETHAVALSIANHNKYPGGSRLSRLNSGSMTQMAGLGLSSQDLPSFVGDDLGGGLTPSSENPQPEALVKAISSSKASRLISSTSLSDQQNGGDHTPKSGSPSQPNAFRGCPSSMSPPSNQQQPPPMGWRADGSTRFPRPAPRCNSGRISSPPCQNVYCNSVRRRRCDSPARWNCSNSNVSAITSSVILGGQQAYPIRRLAGAVRRSASHTKLDNVLCPGVANNNAACMNARPDSPFCSWCSAQAPPLPPPQQQQQHSDIDSPPLPVSNFPRTTTRSRSSSRSSARQHHLRSPRSLFPTSTNASGDKMTTNLDENFDENAVADRLLNCSISSKLKKNLGMDVVVGGGGGGGNNGCVLSPRPPEFPISPSGRGAMAARRRKYRPRGGSGGGGGGGLTGSCSSGVPLFTHSPSTATTNQQSATNSLLYVHPPSTQLPQQQQQQQPPSPKVE</sequence>
<dbReference type="Proteomes" id="UP000267029">
    <property type="component" value="Unassembled WGS sequence"/>
</dbReference>
<feature type="region of interest" description="Disordered" evidence="8">
    <location>
        <begin position="517"/>
        <end position="581"/>
    </location>
</feature>
<evidence type="ECO:0000259" key="9">
    <source>
        <dbReference type="PROSITE" id="PS50011"/>
    </source>
</evidence>
<dbReference type="PROSITE" id="PS00107">
    <property type="entry name" value="PROTEIN_KINASE_ATP"/>
    <property type="match status" value="1"/>
</dbReference>
<feature type="region of interest" description="Disordered" evidence="8">
    <location>
        <begin position="274"/>
        <end position="351"/>
    </location>
</feature>
<dbReference type="FunFam" id="3.30.200.20:FF:000358">
    <property type="entry name" value="Tau tubulin kinase 2b"/>
    <property type="match status" value="1"/>
</dbReference>
<feature type="compositionally biased region" description="Polar residues" evidence="8">
    <location>
        <begin position="734"/>
        <end position="748"/>
    </location>
</feature>
<dbReference type="AlphaFoldDB" id="A0A158QUM5"/>
<feature type="domain" description="Protein kinase" evidence="9">
    <location>
        <begin position="7"/>
        <end position="263"/>
    </location>
</feature>
<name>A0A158QUM5_MESCO</name>
<feature type="compositionally biased region" description="Polar residues" evidence="8">
    <location>
        <begin position="314"/>
        <end position="324"/>
    </location>
</feature>
<comment type="similarity">
    <text evidence="6">Belongs to the protein kinase superfamily. CK1 Ser/Thr protein kinase family.</text>
</comment>
<evidence type="ECO:0000256" key="2">
    <source>
        <dbReference type="ARBA" id="ARBA00022679"/>
    </source>
</evidence>
<evidence type="ECO:0000313" key="10">
    <source>
        <dbReference type="EMBL" id="VDD80469.1"/>
    </source>
</evidence>
<dbReference type="GO" id="GO:0004674">
    <property type="term" value="F:protein serine/threonine kinase activity"/>
    <property type="evidence" value="ECO:0007669"/>
    <property type="project" value="UniProtKB-KW"/>
</dbReference>
<dbReference type="CDD" id="cd14017">
    <property type="entry name" value="STKc_TTBK"/>
    <property type="match status" value="1"/>
</dbReference>
<keyword evidence="3 7" id="KW-0547">Nucleotide-binding</keyword>
<evidence type="ECO:0000256" key="4">
    <source>
        <dbReference type="ARBA" id="ARBA00022777"/>
    </source>
</evidence>
<feature type="region of interest" description="Disordered" evidence="8">
    <location>
        <begin position="788"/>
        <end position="886"/>
    </location>
</feature>
<feature type="compositionally biased region" description="Low complexity" evidence="8">
    <location>
        <begin position="866"/>
        <end position="879"/>
    </location>
</feature>
<evidence type="ECO:0000256" key="8">
    <source>
        <dbReference type="SAM" id="MobiDB-lite"/>
    </source>
</evidence>
<dbReference type="OrthoDB" id="5979581at2759"/>
<protein>
    <recommendedName>
        <fullName evidence="9">Protein kinase domain-containing protein</fullName>
    </recommendedName>
</protein>
<feature type="compositionally biased region" description="Gly residues" evidence="8">
    <location>
        <begin position="822"/>
        <end position="833"/>
    </location>
</feature>
<keyword evidence="2" id="KW-0808">Transferase</keyword>
<reference evidence="10 11" key="1">
    <citation type="submission" date="2018-10" db="EMBL/GenBank/DDBJ databases">
        <authorList>
            <consortium name="Pathogen Informatics"/>
        </authorList>
    </citation>
    <scope>NUCLEOTIDE SEQUENCE [LARGE SCALE GENOMIC DNA]</scope>
</reference>
<dbReference type="InterPro" id="IPR011009">
    <property type="entry name" value="Kinase-like_dom_sf"/>
</dbReference>
<proteinExistence type="inferred from homology"/>
<evidence type="ECO:0000256" key="3">
    <source>
        <dbReference type="ARBA" id="ARBA00022741"/>
    </source>
</evidence>
<feature type="compositionally biased region" description="Polar residues" evidence="8">
    <location>
        <begin position="525"/>
        <end position="543"/>
    </location>
</feature>
<dbReference type="InterPro" id="IPR017441">
    <property type="entry name" value="Protein_kinase_ATP_BS"/>
</dbReference>
<keyword evidence="5 7" id="KW-0067">ATP-binding</keyword>
<dbReference type="Pfam" id="PF00069">
    <property type="entry name" value="Pkinase"/>
    <property type="match status" value="1"/>
</dbReference>
<evidence type="ECO:0000256" key="6">
    <source>
        <dbReference type="ARBA" id="ARBA00061588"/>
    </source>
</evidence>
<dbReference type="InterPro" id="IPR050235">
    <property type="entry name" value="CK1_Ser-Thr_kinase"/>
</dbReference>
<keyword evidence="11" id="KW-1185">Reference proteome</keyword>
<dbReference type="Gene3D" id="1.10.510.10">
    <property type="entry name" value="Transferase(Phosphotransferase) domain 1"/>
    <property type="match status" value="1"/>
</dbReference>
<dbReference type="InterPro" id="IPR047916">
    <property type="entry name" value="TTBK_Asator-like_STKc"/>
</dbReference>
<organism evidence="10 11">
    <name type="scientific">Mesocestoides corti</name>
    <name type="common">Flatworm</name>
    <dbReference type="NCBI Taxonomy" id="53468"/>
    <lineage>
        <taxon>Eukaryota</taxon>
        <taxon>Metazoa</taxon>
        <taxon>Spiralia</taxon>
        <taxon>Lophotrochozoa</taxon>
        <taxon>Platyhelminthes</taxon>
        <taxon>Cestoda</taxon>
        <taxon>Eucestoda</taxon>
        <taxon>Cyclophyllidea</taxon>
        <taxon>Mesocestoididae</taxon>
        <taxon>Mesocestoides</taxon>
    </lineage>
</organism>
<evidence type="ECO:0000256" key="1">
    <source>
        <dbReference type="ARBA" id="ARBA00022527"/>
    </source>
</evidence>
<dbReference type="GO" id="GO:0015630">
    <property type="term" value="C:microtubule cytoskeleton"/>
    <property type="evidence" value="ECO:0007669"/>
    <property type="project" value="UniProtKB-ARBA"/>
</dbReference>
<feature type="compositionally biased region" description="Polar residues" evidence="8">
    <location>
        <begin position="845"/>
        <end position="861"/>
    </location>
</feature>
<dbReference type="PROSITE" id="PS50011">
    <property type="entry name" value="PROTEIN_KINASE_DOM"/>
    <property type="match status" value="1"/>
</dbReference>
<feature type="compositionally biased region" description="Low complexity" evidence="8">
    <location>
        <begin position="549"/>
        <end position="559"/>
    </location>
</feature>
<gene>
    <name evidence="10" type="ORF">MCOS_LOCUS6472</name>
</gene>
<dbReference type="SMART" id="SM00220">
    <property type="entry name" value="S_TKc"/>
    <property type="match status" value="1"/>
</dbReference>
<keyword evidence="1" id="KW-0723">Serine/threonine-protein kinase</keyword>
<dbReference type="GO" id="GO:0005524">
    <property type="term" value="F:ATP binding"/>
    <property type="evidence" value="ECO:0007669"/>
    <property type="project" value="UniProtKB-UniRule"/>
</dbReference>
<dbReference type="EMBL" id="UXSR01005264">
    <property type="protein sequence ID" value="VDD80469.1"/>
    <property type="molecule type" value="Genomic_DNA"/>
</dbReference>
<feature type="region of interest" description="Disordered" evidence="8">
    <location>
        <begin position="685"/>
        <end position="748"/>
    </location>
</feature>
<feature type="compositionally biased region" description="Low complexity" evidence="8">
    <location>
        <begin position="709"/>
        <end position="721"/>
    </location>
</feature>
<dbReference type="InterPro" id="IPR000719">
    <property type="entry name" value="Prot_kinase_dom"/>
</dbReference>
<evidence type="ECO:0000313" key="11">
    <source>
        <dbReference type="Proteomes" id="UP000267029"/>
    </source>
</evidence>
<feature type="binding site" evidence="7">
    <location>
        <position position="36"/>
    </location>
    <ligand>
        <name>ATP</name>
        <dbReference type="ChEBI" id="CHEBI:30616"/>
    </ligand>
</feature>
<feature type="region of interest" description="Disordered" evidence="8">
    <location>
        <begin position="483"/>
        <end position="502"/>
    </location>
</feature>
<feature type="compositionally biased region" description="Polar residues" evidence="8">
    <location>
        <begin position="280"/>
        <end position="298"/>
    </location>
</feature>
<keyword evidence="4" id="KW-0418">Kinase</keyword>
<accession>A0A158QUM5</accession>
<evidence type="ECO:0000256" key="7">
    <source>
        <dbReference type="PROSITE-ProRule" id="PRU10141"/>
    </source>
</evidence>
<dbReference type="FunFam" id="1.10.510.10:FF:000452">
    <property type="entry name" value="Tau tubulin kinase 2b"/>
    <property type="match status" value="1"/>
</dbReference>
<dbReference type="SUPFAM" id="SSF56112">
    <property type="entry name" value="Protein kinase-like (PK-like)"/>
    <property type="match status" value="1"/>
</dbReference>
<evidence type="ECO:0000256" key="5">
    <source>
        <dbReference type="ARBA" id="ARBA00022840"/>
    </source>
</evidence>
<dbReference type="STRING" id="53468.A0A158QUM5"/>